<dbReference type="Proteomes" id="UP001530293">
    <property type="component" value="Unassembled WGS sequence"/>
</dbReference>
<evidence type="ECO:0000313" key="1">
    <source>
        <dbReference type="EMBL" id="KAL3760437.1"/>
    </source>
</evidence>
<evidence type="ECO:0008006" key="3">
    <source>
        <dbReference type="Google" id="ProtNLM"/>
    </source>
</evidence>
<dbReference type="AlphaFoldDB" id="A0ABD3M9Z9"/>
<comment type="caution">
    <text evidence="1">The sequence shown here is derived from an EMBL/GenBank/DDBJ whole genome shotgun (WGS) entry which is preliminary data.</text>
</comment>
<sequence length="313" mass="35568">MSANVMTNGSKPYIVEDRTMVSRSCGDRIKITHSIEPGREETGCLTCFYAPPEYPILAQCPCFDYPEYIVNEIKASRYIYIRENSIEYNQPTLQPAKSETPLSAIFCCGRSSSSLAVRDRITTLYYDDLLMDNIKDDTRCCNPFMTFCCGGKGEGVQFESTFCHGMCYRGRSIDVDLVDTLCLCCIPCVPVCCPDILCPCAARIQDERESVIMWIMHTIDAHYSFSFRRRFLFLNSITICTNINGLIVVRELKFDKSNRNKNETDNTTIFVDWVNVEDVVCRGCRDSGEDYYEGKRRCKNSIAVPDDDGKVVA</sequence>
<evidence type="ECO:0000313" key="2">
    <source>
        <dbReference type="Proteomes" id="UP001530293"/>
    </source>
</evidence>
<dbReference type="EMBL" id="JALLBG020000186">
    <property type="protein sequence ID" value="KAL3760437.1"/>
    <property type="molecule type" value="Genomic_DNA"/>
</dbReference>
<gene>
    <name evidence="1" type="ORF">ACHAWU_005972</name>
</gene>
<organism evidence="1 2">
    <name type="scientific">Discostella pseudostelligera</name>
    <dbReference type="NCBI Taxonomy" id="259834"/>
    <lineage>
        <taxon>Eukaryota</taxon>
        <taxon>Sar</taxon>
        <taxon>Stramenopiles</taxon>
        <taxon>Ochrophyta</taxon>
        <taxon>Bacillariophyta</taxon>
        <taxon>Coscinodiscophyceae</taxon>
        <taxon>Thalassiosirophycidae</taxon>
        <taxon>Stephanodiscales</taxon>
        <taxon>Stephanodiscaceae</taxon>
        <taxon>Discostella</taxon>
    </lineage>
</organism>
<proteinExistence type="predicted"/>
<name>A0ABD3M9Z9_9STRA</name>
<protein>
    <recommendedName>
        <fullName evidence="3">Phospholipid scramblase</fullName>
    </recommendedName>
</protein>
<keyword evidence="2" id="KW-1185">Reference proteome</keyword>
<accession>A0ABD3M9Z9</accession>
<reference evidence="1 2" key="1">
    <citation type="submission" date="2024-10" db="EMBL/GenBank/DDBJ databases">
        <title>Updated reference genomes for cyclostephanoid diatoms.</title>
        <authorList>
            <person name="Roberts W.R."/>
            <person name="Alverson A.J."/>
        </authorList>
    </citation>
    <scope>NUCLEOTIDE SEQUENCE [LARGE SCALE GENOMIC DNA]</scope>
    <source>
        <strain evidence="1 2">AJA232-27</strain>
    </source>
</reference>